<dbReference type="GO" id="GO:0005737">
    <property type="term" value="C:cytoplasm"/>
    <property type="evidence" value="ECO:0007669"/>
    <property type="project" value="UniProtKB-SubCell"/>
</dbReference>
<evidence type="ECO:0000256" key="2">
    <source>
        <dbReference type="ARBA" id="ARBA00004123"/>
    </source>
</evidence>
<accession>A0A6A6AQ29</accession>
<evidence type="ECO:0000256" key="8">
    <source>
        <dbReference type="SAM" id="MobiDB-lite"/>
    </source>
</evidence>
<gene>
    <name evidence="10" type="ORF">P153DRAFT_284022</name>
</gene>
<name>A0A6A6AQ29_9PLEO</name>
<dbReference type="GeneID" id="54403731"/>
<feature type="compositionally biased region" description="Basic and acidic residues" evidence="8">
    <location>
        <begin position="43"/>
        <end position="52"/>
    </location>
</feature>
<dbReference type="EMBL" id="ML977500">
    <property type="protein sequence ID" value="KAF2132621.1"/>
    <property type="molecule type" value="Genomic_DNA"/>
</dbReference>
<feature type="domain" description="Restriction of telomere capping protein 4 C-terminal" evidence="9">
    <location>
        <begin position="367"/>
        <end position="500"/>
    </location>
</feature>
<dbReference type="Proteomes" id="UP000799771">
    <property type="component" value="Unassembled WGS sequence"/>
</dbReference>
<dbReference type="RefSeq" id="XP_033527008.1">
    <property type="nucleotide sequence ID" value="XM_033663299.1"/>
</dbReference>
<proteinExistence type="inferred from homology"/>
<evidence type="ECO:0000256" key="4">
    <source>
        <dbReference type="ARBA" id="ARBA00009461"/>
    </source>
</evidence>
<dbReference type="Pfam" id="PF14474">
    <property type="entry name" value="RTC4"/>
    <property type="match status" value="1"/>
</dbReference>
<comment type="similarity">
    <text evidence="4">Belongs to the RTC4 family.</text>
</comment>
<feature type="compositionally biased region" description="Basic and acidic residues" evidence="8">
    <location>
        <begin position="166"/>
        <end position="180"/>
    </location>
</feature>
<evidence type="ECO:0000256" key="3">
    <source>
        <dbReference type="ARBA" id="ARBA00004496"/>
    </source>
</evidence>
<evidence type="ECO:0000256" key="1">
    <source>
        <dbReference type="ARBA" id="ARBA00002738"/>
    </source>
</evidence>
<evidence type="ECO:0000313" key="10">
    <source>
        <dbReference type="EMBL" id="KAF2132621.1"/>
    </source>
</evidence>
<dbReference type="AlphaFoldDB" id="A0A6A6AQ29"/>
<feature type="region of interest" description="Disordered" evidence="8">
    <location>
        <begin position="1"/>
        <end position="279"/>
    </location>
</feature>
<dbReference type="PANTHER" id="PTHR41391:SF1">
    <property type="entry name" value="RESTRICTION OF TELOMERE CAPPING PROTEIN 4"/>
    <property type="match status" value="1"/>
</dbReference>
<protein>
    <recommendedName>
        <fullName evidence="5">Restriction of telomere capping protein 4</fullName>
    </recommendedName>
</protein>
<evidence type="ECO:0000256" key="7">
    <source>
        <dbReference type="ARBA" id="ARBA00023242"/>
    </source>
</evidence>
<keyword evidence="7" id="KW-0539">Nucleus</keyword>
<dbReference type="GO" id="GO:0005634">
    <property type="term" value="C:nucleus"/>
    <property type="evidence" value="ECO:0007669"/>
    <property type="project" value="UniProtKB-SubCell"/>
</dbReference>
<dbReference type="PANTHER" id="PTHR41391">
    <property type="entry name" value="RESTRICTION OF TELOMERE CAPPING PROTEIN 4"/>
    <property type="match status" value="1"/>
</dbReference>
<evidence type="ECO:0000313" key="11">
    <source>
        <dbReference type="Proteomes" id="UP000799771"/>
    </source>
</evidence>
<evidence type="ECO:0000259" key="9">
    <source>
        <dbReference type="SMART" id="SM01312"/>
    </source>
</evidence>
<organism evidence="10 11">
    <name type="scientific">Dothidotthia symphoricarpi CBS 119687</name>
    <dbReference type="NCBI Taxonomy" id="1392245"/>
    <lineage>
        <taxon>Eukaryota</taxon>
        <taxon>Fungi</taxon>
        <taxon>Dikarya</taxon>
        <taxon>Ascomycota</taxon>
        <taxon>Pezizomycotina</taxon>
        <taxon>Dothideomycetes</taxon>
        <taxon>Pleosporomycetidae</taxon>
        <taxon>Pleosporales</taxon>
        <taxon>Dothidotthiaceae</taxon>
        <taxon>Dothidotthia</taxon>
    </lineage>
</organism>
<keyword evidence="11" id="KW-1185">Reference proteome</keyword>
<evidence type="ECO:0000256" key="5">
    <source>
        <dbReference type="ARBA" id="ARBA00015162"/>
    </source>
</evidence>
<feature type="compositionally biased region" description="Basic and acidic residues" evidence="8">
    <location>
        <begin position="21"/>
        <end position="30"/>
    </location>
</feature>
<evidence type="ECO:0000256" key="6">
    <source>
        <dbReference type="ARBA" id="ARBA00022490"/>
    </source>
</evidence>
<dbReference type="InterPro" id="IPR028094">
    <property type="entry name" value="RTC4_C"/>
</dbReference>
<keyword evidence="6" id="KW-0963">Cytoplasm</keyword>
<reference evidence="10" key="1">
    <citation type="journal article" date="2020" name="Stud. Mycol.">
        <title>101 Dothideomycetes genomes: a test case for predicting lifestyles and emergence of pathogens.</title>
        <authorList>
            <person name="Haridas S."/>
            <person name="Albert R."/>
            <person name="Binder M."/>
            <person name="Bloem J."/>
            <person name="Labutti K."/>
            <person name="Salamov A."/>
            <person name="Andreopoulos B."/>
            <person name="Baker S."/>
            <person name="Barry K."/>
            <person name="Bills G."/>
            <person name="Bluhm B."/>
            <person name="Cannon C."/>
            <person name="Castanera R."/>
            <person name="Culley D."/>
            <person name="Daum C."/>
            <person name="Ezra D."/>
            <person name="Gonzalez J."/>
            <person name="Henrissat B."/>
            <person name="Kuo A."/>
            <person name="Liang C."/>
            <person name="Lipzen A."/>
            <person name="Lutzoni F."/>
            <person name="Magnuson J."/>
            <person name="Mondo S."/>
            <person name="Nolan M."/>
            <person name="Ohm R."/>
            <person name="Pangilinan J."/>
            <person name="Park H.-J."/>
            <person name="Ramirez L."/>
            <person name="Alfaro M."/>
            <person name="Sun H."/>
            <person name="Tritt A."/>
            <person name="Yoshinaga Y."/>
            <person name="Zwiers L.-H."/>
            <person name="Turgeon B."/>
            <person name="Goodwin S."/>
            <person name="Spatafora J."/>
            <person name="Crous P."/>
            <person name="Grigoriev I."/>
        </authorList>
    </citation>
    <scope>NUCLEOTIDE SEQUENCE</scope>
    <source>
        <strain evidence="10">CBS 119687</strain>
    </source>
</reference>
<sequence>MTTLSRRNVPKLLSTVGGKPHANDKDHEETYQPEGPKKTKLKKEREEEERLLNAEPESESDDDLQAPPPPPPTKDVTGMPDTALKTAPKASSRRKPTRVQAPRQGTYQAGKADKAKRELEEEKENSTAPQSDTGFDFDIMAFPEKTSKGQKTQYGAKAKPVRNLHGRADKNRINTQEKKANVYGKTNHVQKAEIESDNDDDSDACSMKSNNDAGRETISKPPKRTRPSTLEDDELRDLSDPTNKRSKTSSNPARLLEQLGDWKEGQSSPPDSNTPREDLDKMDAYVAELKEMTEVTQCVICETPVDENVYAEFWYGKPTTVKNQTAFCSTHKRIAANEEYENAGYPKIDWDALPRRVKKHRKELYKVLTNDRSSRYRDRYEPIALTGKAGAIRSRRKDRPQDEQDEDTSFVLDDCNTYPGYYGPRGRRAITETIMKELRNEIKSCTDAVVQTSGPAAFVQAVLVPEVAVLLIMEDCMVDGEEAEQIRENTYDMGLHLHEEIEDEVDVQDESDDENEYRHK</sequence>
<dbReference type="OrthoDB" id="128308at2759"/>
<comment type="subcellular location">
    <subcellularLocation>
        <location evidence="3">Cytoplasm</location>
    </subcellularLocation>
    <subcellularLocation>
        <location evidence="2">Nucleus</location>
    </subcellularLocation>
</comment>
<comment type="function">
    <text evidence="1">May be involved in a process influencing telomere capping.</text>
</comment>
<dbReference type="SMART" id="SM01312">
    <property type="entry name" value="RTC4"/>
    <property type="match status" value="1"/>
</dbReference>
<feature type="compositionally biased region" description="Basic and acidic residues" evidence="8">
    <location>
        <begin position="111"/>
        <end position="120"/>
    </location>
</feature>
<dbReference type="InterPro" id="IPR039024">
    <property type="entry name" value="RTC4"/>
</dbReference>